<feature type="transmembrane region" description="Helical" evidence="6">
    <location>
        <begin position="43"/>
        <end position="63"/>
    </location>
</feature>
<feature type="transmembrane region" description="Helical" evidence="6">
    <location>
        <begin position="151"/>
        <end position="172"/>
    </location>
</feature>
<feature type="transmembrane region" description="Helical" evidence="6">
    <location>
        <begin position="280"/>
        <end position="303"/>
    </location>
</feature>
<feature type="transmembrane region" description="Helical" evidence="6">
    <location>
        <begin position="229"/>
        <end position="255"/>
    </location>
</feature>
<keyword evidence="2" id="KW-1003">Cell membrane</keyword>
<reference evidence="7" key="1">
    <citation type="journal article" date="2021" name="Microorganisms">
        <title>Acidisoma silvae sp. nov. and Acidisomacellulosilytica sp. nov., Two Acidophilic Bacteria Isolated from Decaying Wood, Hydrolyzing Cellulose and Producing Poly-3-hydroxybutyrate.</title>
        <authorList>
            <person name="Mieszkin S."/>
            <person name="Pouder E."/>
            <person name="Uroz S."/>
            <person name="Simon-Colin C."/>
            <person name="Alain K."/>
        </authorList>
    </citation>
    <scope>NUCLEOTIDE SEQUENCE</scope>
    <source>
        <strain evidence="7">HW T2.11</strain>
    </source>
</reference>
<comment type="subcellular location">
    <subcellularLocation>
        <location evidence="1">Cell membrane</location>
        <topology evidence="1">Multi-pass membrane protein</topology>
    </subcellularLocation>
</comment>
<keyword evidence="5 6" id="KW-0472">Membrane</keyword>
<feature type="transmembrane region" description="Helical" evidence="6">
    <location>
        <begin position="389"/>
        <end position="408"/>
    </location>
</feature>
<reference evidence="7" key="2">
    <citation type="submission" date="2021-01" db="EMBL/GenBank/DDBJ databases">
        <authorList>
            <person name="Mieszkin S."/>
            <person name="Pouder E."/>
            <person name="Alain K."/>
        </authorList>
    </citation>
    <scope>NUCLEOTIDE SEQUENCE</scope>
    <source>
        <strain evidence="7">HW T2.11</strain>
    </source>
</reference>
<dbReference type="InterPro" id="IPR002293">
    <property type="entry name" value="AA/rel_permease1"/>
</dbReference>
<feature type="transmembrane region" description="Helical" evidence="6">
    <location>
        <begin position="356"/>
        <end position="377"/>
    </location>
</feature>
<dbReference type="PANTHER" id="PTHR42770:SF7">
    <property type="entry name" value="MEMBRANE PROTEIN"/>
    <property type="match status" value="1"/>
</dbReference>
<dbReference type="Proteomes" id="UP000708298">
    <property type="component" value="Unassembled WGS sequence"/>
</dbReference>
<dbReference type="InterPro" id="IPR050367">
    <property type="entry name" value="APC_superfamily"/>
</dbReference>
<accession>A0A963YV23</accession>
<dbReference type="PIRSF" id="PIRSF006060">
    <property type="entry name" value="AA_transporter"/>
    <property type="match status" value="1"/>
</dbReference>
<feature type="transmembrane region" description="Helical" evidence="6">
    <location>
        <begin position="332"/>
        <end position="350"/>
    </location>
</feature>
<feature type="transmembrane region" description="Helical" evidence="6">
    <location>
        <begin position="192"/>
        <end position="217"/>
    </location>
</feature>
<dbReference type="AlphaFoldDB" id="A0A963YV23"/>
<organism evidence="7 8">
    <name type="scientific">Acidisoma silvae</name>
    <dbReference type="NCBI Taxonomy" id="2802396"/>
    <lineage>
        <taxon>Bacteria</taxon>
        <taxon>Pseudomonadati</taxon>
        <taxon>Pseudomonadota</taxon>
        <taxon>Alphaproteobacteria</taxon>
        <taxon>Acetobacterales</taxon>
        <taxon>Acidocellaceae</taxon>
        <taxon>Acidisoma</taxon>
    </lineage>
</organism>
<keyword evidence="8" id="KW-1185">Reference proteome</keyword>
<keyword evidence="3 6" id="KW-0812">Transmembrane</keyword>
<evidence type="ECO:0000313" key="7">
    <source>
        <dbReference type="EMBL" id="MCB8877573.1"/>
    </source>
</evidence>
<sequence length="451" mass="47006">MDLKRNLGLWEVIGLSIAIIAPTMAMAFNVGLTAGSAGTATPLTFIIGAIVMGIVSLSFVAFSRRVPKTGAAYAYIGASFGKRAGFVAGWAMMMVYLTFGSGTVVLVGSFLDAAASNYGIHISWLSEIISLAALFLACTLAYRDMQFATRLMLILEGISILAIIVLGIAILFKAGSQNQLSAVPFSPAKGIGWGGIGAGLVFALLSFAGFEGVATLAEETNNPRRNIPLAMLGTIVLGGIFFAFASYTQVIGFGLGHMKDLANDPAPLNTLGERFISRDFASALSVAAAISAFSACLGCMSAAARMMFALGRGGFCPWTAKVHPTHGTPGRAVIASGIIAGAGIVLWGSFIGASAYYGDISTIGVLALILIYLGVTIAETIHAFSHGNLLWGLFGLIGSIALLWPLYSSIYPVPAYPGNLWPYIVVAWFVIGWLITLAKPNVGHADAVAAE</sequence>
<dbReference type="RefSeq" id="WP_227323222.1">
    <property type="nucleotide sequence ID" value="NZ_JAESVB010000015.1"/>
</dbReference>
<evidence type="ECO:0000256" key="1">
    <source>
        <dbReference type="ARBA" id="ARBA00004651"/>
    </source>
</evidence>
<proteinExistence type="predicted"/>
<feature type="transmembrane region" description="Helical" evidence="6">
    <location>
        <begin position="84"/>
        <end position="110"/>
    </location>
</feature>
<dbReference type="GO" id="GO:0005886">
    <property type="term" value="C:plasma membrane"/>
    <property type="evidence" value="ECO:0007669"/>
    <property type="project" value="UniProtKB-SubCell"/>
</dbReference>
<evidence type="ECO:0000256" key="4">
    <source>
        <dbReference type="ARBA" id="ARBA00022989"/>
    </source>
</evidence>
<evidence type="ECO:0000313" key="8">
    <source>
        <dbReference type="Proteomes" id="UP000708298"/>
    </source>
</evidence>
<comment type="caution">
    <text evidence="7">The sequence shown here is derived from an EMBL/GenBank/DDBJ whole genome shotgun (WGS) entry which is preliminary data.</text>
</comment>
<dbReference type="Gene3D" id="1.20.1740.10">
    <property type="entry name" value="Amino acid/polyamine transporter I"/>
    <property type="match status" value="1"/>
</dbReference>
<dbReference type="Pfam" id="PF13520">
    <property type="entry name" value="AA_permease_2"/>
    <property type="match status" value="1"/>
</dbReference>
<feature type="transmembrane region" description="Helical" evidence="6">
    <location>
        <begin position="12"/>
        <end position="31"/>
    </location>
</feature>
<feature type="transmembrane region" description="Helical" evidence="6">
    <location>
        <begin position="122"/>
        <end position="142"/>
    </location>
</feature>
<dbReference type="EMBL" id="JAESVB010000015">
    <property type="protein sequence ID" value="MCB8877573.1"/>
    <property type="molecule type" value="Genomic_DNA"/>
</dbReference>
<protein>
    <submittedName>
        <fullName evidence="7">APC family permease</fullName>
    </submittedName>
</protein>
<name>A0A963YV23_9PROT</name>
<feature type="transmembrane region" description="Helical" evidence="6">
    <location>
        <begin position="420"/>
        <end position="438"/>
    </location>
</feature>
<evidence type="ECO:0000256" key="5">
    <source>
        <dbReference type="ARBA" id="ARBA00023136"/>
    </source>
</evidence>
<evidence type="ECO:0000256" key="6">
    <source>
        <dbReference type="SAM" id="Phobius"/>
    </source>
</evidence>
<evidence type="ECO:0000256" key="3">
    <source>
        <dbReference type="ARBA" id="ARBA00022692"/>
    </source>
</evidence>
<gene>
    <name evidence="7" type="ORF">ASILVAE211_20425</name>
</gene>
<evidence type="ECO:0000256" key="2">
    <source>
        <dbReference type="ARBA" id="ARBA00022475"/>
    </source>
</evidence>
<keyword evidence="4 6" id="KW-1133">Transmembrane helix</keyword>
<dbReference type="PANTHER" id="PTHR42770">
    <property type="entry name" value="AMINO ACID TRANSPORTER-RELATED"/>
    <property type="match status" value="1"/>
</dbReference>
<dbReference type="GO" id="GO:0022857">
    <property type="term" value="F:transmembrane transporter activity"/>
    <property type="evidence" value="ECO:0007669"/>
    <property type="project" value="InterPro"/>
</dbReference>